<name>A0A1V9DKD2_9GAMM</name>
<dbReference type="Pfam" id="PF01850">
    <property type="entry name" value="PIN"/>
    <property type="match status" value="1"/>
</dbReference>
<keyword evidence="6 8" id="KW-0460">Magnesium</keyword>
<dbReference type="OrthoDB" id="9804823at2"/>
<dbReference type="EMBL" id="MWUE01000013">
    <property type="protein sequence ID" value="OQP34306.1"/>
    <property type="molecule type" value="Genomic_DNA"/>
</dbReference>
<evidence type="ECO:0000259" key="9">
    <source>
        <dbReference type="Pfam" id="PF01850"/>
    </source>
</evidence>
<proteinExistence type="inferred from homology"/>
<feature type="binding site" evidence="8">
    <location>
        <position position="6"/>
    </location>
    <ligand>
        <name>Mg(2+)</name>
        <dbReference type="ChEBI" id="CHEBI:18420"/>
    </ligand>
</feature>
<sequence length="141" mass="16092">MRYLLDTNVISELRKARTRAIDTAVSAWTDSVDAGDMFLSVITIMEIEKGIAQMARRDLAQAARLRTWFETAVLREFNDRILPFDVDAARYCARLHVPDKRAANDAIIAAIAWQHDMVLVTRNLKDFTGMGAQLLNPWEWP</sequence>
<evidence type="ECO:0000256" key="8">
    <source>
        <dbReference type="HAMAP-Rule" id="MF_00265"/>
    </source>
</evidence>
<dbReference type="PANTHER" id="PTHR33653:SF1">
    <property type="entry name" value="RIBONUCLEASE VAPC2"/>
    <property type="match status" value="1"/>
</dbReference>
<dbReference type="RefSeq" id="WP_081138524.1">
    <property type="nucleotide sequence ID" value="NZ_MWUE01000013.1"/>
</dbReference>
<accession>A0A1V9DKD2</accession>
<dbReference type="InterPro" id="IPR029060">
    <property type="entry name" value="PIN-like_dom_sf"/>
</dbReference>
<dbReference type="InterPro" id="IPR050556">
    <property type="entry name" value="Type_II_TA_system_RNase"/>
</dbReference>
<comment type="function">
    <text evidence="8">Toxic component of a toxin-antitoxin (TA) system. An RNase.</text>
</comment>
<keyword evidence="11" id="KW-1185">Reference proteome</keyword>
<keyword evidence="3 8" id="KW-0540">Nuclease</keyword>
<keyword evidence="4 8" id="KW-0479">Metal-binding</keyword>
<evidence type="ECO:0000256" key="2">
    <source>
        <dbReference type="ARBA" id="ARBA00022649"/>
    </source>
</evidence>
<dbReference type="GO" id="GO:0000287">
    <property type="term" value="F:magnesium ion binding"/>
    <property type="evidence" value="ECO:0007669"/>
    <property type="project" value="UniProtKB-UniRule"/>
</dbReference>
<dbReference type="EC" id="3.1.-.-" evidence="8"/>
<feature type="binding site" evidence="8">
    <location>
        <position position="105"/>
    </location>
    <ligand>
        <name>Mg(2+)</name>
        <dbReference type="ChEBI" id="CHEBI:18420"/>
    </ligand>
</feature>
<dbReference type="GO" id="GO:0004540">
    <property type="term" value="F:RNA nuclease activity"/>
    <property type="evidence" value="ECO:0007669"/>
    <property type="project" value="InterPro"/>
</dbReference>
<protein>
    <recommendedName>
        <fullName evidence="8">Ribonuclease VapC</fullName>
        <shortName evidence="8">RNase VapC</shortName>
        <ecNumber evidence="8">3.1.-.-</ecNumber>
    </recommendedName>
    <alternativeName>
        <fullName evidence="8">Toxin VapC</fullName>
    </alternativeName>
</protein>
<evidence type="ECO:0000256" key="7">
    <source>
        <dbReference type="ARBA" id="ARBA00038093"/>
    </source>
</evidence>
<dbReference type="AlphaFoldDB" id="A0A1V9DKD2"/>
<evidence type="ECO:0000256" key="3">
    <source>
        <dbReference type="ARBA" id="ARBA00022722"/>
    </source>
</evidence>
<dbReference type="Proteomes" id="UP000192769">
    <property type="component" value="Unassembled WGS sequence"/>
</dbReference>
<dbReference type="HAMAP" id="MF_00265">
    <property type="entry name" value="VapC_Nob1"/>
    <property type="match status" value="1"/>
</dbReference>
<evidence type="ECO:0000256" key="1">
    <source>
        <dbReference type="ARBA" id="ARBA00001946"/>
    </source>
</evidence>
<comment type="similarity">
    <text evidence="7 8">Belongs to the PINc/VapC protein family.</text>
</comment>
<comment type="cofactor">
    <cofactor evidence="1 8">
        <name>Mg(2+)</name>
        <dbReference type="ChEBI" id="CHEBI:18420"/>
    </cofactor>
</comment>
<dbReference type="Gene3D" id="3.40.50.1010">
    <property type="entry name" value="5'-nuclease"/>
    <property type="match status" value="1"/>
</dbReference>
<evidence type="ECO:0000256" key="6">
    <source>
        <dbReference type="ARBA" id="ARBA00022842"/>
    </source>
</evidence>
<dbReference type="SUPFAM" id="SSF88723">
    <property type="entry name" value="PIN domain-like"/>
    <property type="match status" value="1"/>
</dbReference>
<evidence type="ECO:0000256" key="4">
    <source>
        <dbReference type="ARBA" id="ARBA00022723"/>
    </source>
</evidence>
<keyword evidence="5 8" id="KW-0378">Hydrolase</keyword>
<comment type="caution">
    <text evidence="10">The sequence shown here is derived from an EMBL/GenBank/DDBJ whole genome shotgun (WGS) entry which is preliminary data.</text>
</comment>
<keyword evidence="2 8" id="KW-1277">Toxin-antitoxin system</keyword>
<keyword evidence="8" id="KW-0800">Toxin</keyword>
<dbReference type="CDD" id="cd18746">
    <property type="entry name" value="PIN_VapC4-5_FitB-like"/>
    <property type="match status" value="1"/>
</dbReference>
<dbReference type="GO" id="GO:0016787">
    <property type="term" value="F:hydrolase activity"/>
    <property type="evidence" value="ECO:0007669"/>
    <property type="project" value="UniProtKB-KW"/>
</dbReference>
<dbReference type="PANTHER" id="PTHR33653">
    <property type="entry name" value="RIBONUCLEASE VAPC2"/>
    <property type="match status" value="1"/>
</dbReference>
<gene>
    <name evidence="8" type="primary">vapC</name>
    <name evidence="10" type="ORF">B2J69_09200</name>
</gene>
<dbReference type="InterPro" id="IPR002716">
    <property type="entry name" value="PIN_dom"/>
</dbReference>
<organism evidence="10 11">
    <name type="scientific">Pantoea latae</name>
    <dbReference type="NCBI Taxonomy" id="1964541"/>
    <lineage>
        <taxon>Bacteria</taxon>
        <taxon>Pseudomonadati</taxon>
        <taxon>Pseudomonadota</taxon>
        <taxon>Gammaproteobacteria</taxon>
        <taxon>Enterobacterales</taxon>
        <taxon>Erwiniaceae</taxon>
        <taxon>Pantoea</taxon>
    </lineage>
</organism>
<evidence type="ECO:0000313" key="11">
    <source>
        <dbReference type="Proteomes" id="UP000192769"/>
    </source>
</evidence>
<evidence type="ECO:0000256" key="5">
    <source>
        <dbReference type="ARBA" id="ARBA00022801"/>
    </source>
</evidence>
<dbReference type="InterPro" id="IPR022907">
    <property type="entry name" value="VapC_family"/>
</dbReference>
<evidence type="ECO:0000313" key="10">
    <source>
        <dbReference type="EMBL" id="OQP34306.1"/>
    </source>
</evidence>
<dbReference type="GO" id="GO:0090729">
    <property type="term" value="F:toxin activity"/>
    <property type="evidence" value="ECO:0007669"/>
    <property type="project" value="UniProtKB-KW"/>
</dbReference>
<feature type="domain" description="PIN" evidence="9">
    <location>
        <begin position="3"/>
        <end position="123"/>
    </location>
</feature>
<reference evidence="10 11" key="1">
    <citation type="submission" date="2017-02" db="EMBL/GenBank/DDBJ databases">
        <title>Whole genome shotgun sequence of Pantoea agglomerans strain AS1 isolated from a cycad, Zamia floridana in Central Florida, USA.</title>
        <authorList>
            <person name="Lata P."/>
            <person name="Govindarajan S."/>
            <person name="Qi F."/>
            <person name="Li J.-L."/>
            <person name="Maurya S.K."/>
            <person name="Sahoo M.K."/>
        </authorList>
    </citation>
    <scope>NUCLEOTIDE SEQUENCE [LARGE SCALE GENOMIC DNA]</scope>
    <source>
        <strain evidence="10 11">AS1</strain>
    </source>
</reference>